<dbReference type="Proteomes" id="UP000391834">
    <property type="component" value="Unassembled WGS sequence"/>
</dbReference>
<dbReference type="Gene3D" id="3.40.50.720">
    <property type="entry name" value="NAD(P)-binding Rossmann-like Domain"/>
    <property type="match status" value="1"/>
</dbReference>
<dbReference type="SUPFAM" id="SSF51735">
    <property type="entry name" value="NAD(P)-binding Rossmann-fold domains"/>
    <property type="match status" value="1"/>
</dbReference>
<dbReference type="InterPro" id="IPR036291">
    <property type="entry name" value="NAD(P)-bd_dom_sf"/>
</dbReference>
<dbReference type="InterPro" id="IPR020904">
    <property type="entry name" value="Sc_DH/Rdtase_CS"/>
</dbReference>
<keyword evidence="2" id="KW-0560">Oxidoreductase</keyword>
<name>A0A5M4B0D2_9BACT</name>
<dbReference type="GO" id="GO:0051213">
    <property type="term" value="F:dioxygenase activity"/>
    <property type="evidence" value="ECO:0007669"/>
    <property type="project" value="UniProtKB-KW"/>
</dbReference>
<dbReference type="PANTHER" id="PTHR42760:SF115">
    <property type="entry name" value="3-OXOACYL-[ACYL-CARRIER-PROTEIN] REDUCTASE FABG"/>
    <property type="match status" value="1"/>
</dbReference>
<dbReference type="GO" id="GO:0016616">
    <property type="term" value="F:oxidoreductase activity, acting on the CH-OH group of donors, NAD or NADP as acceptor"/>
    <property type="evidence" value="ECO:0007669"/>
    <property type="project" value="TreeGrafter"/>
</dbReference>
<evidence type="ECO:0000256" key="1">
    <source>
        <dbReference type="ARBA" id="ARBA00006484"/>
    </source>
</evidence>
<dbReference type="PRINTS" id="PR00080">
    <property type="entry name" value="SDRFAMILY"/>
</dbReference>
<dbReference type="Pfam" id="PF13561">
    <property type="entry name" value="adh_short_C2"/>
    <property type="match status" value="1"/>
</dbReference>
<keyword evidence="5" id="KW-1185">Reference proteome</keyword>
<accession>A0A5M4B0D2</accession>
<reference evidence="4 5" key="1">
    <citation type="submission" date="2019-10" db="EMBL/GenBank/DDBJ databases">
        <title>Prolixibacter strains distinguished by the presence of nitrate reductase genes were adept at nitrate-dependent anaerobic corrosion of metallic iron and carbon steel.</title>
        <authorList>
            <person name="Iino T."/>
            <person name="Shono N."/>
            <person name="Ito K."/>
            <person name="Nakamura R."/>
            <person name="Sueoka K."/>
            <person name="Harayama S."/>
            <person name="Ohkuma M."/>
        </authorList>
    </citation>
    <scope>NUCLEOTIDE SEQUENCE [LARGE SCALE GENOMIC DNA]</scope>
    <source>
        <strain evidence="4 5">JCM 13498</strain>
    </source>
</reference>
<comment type="similarity">
    <text evidence="1">Belongs to the short-chain dehydrogenases/reductases (SDR) family.</text>
</comment>
<keyword evidence="3" id="KW-1133">Transmembrane helix</keyword>
<keyword evidence="3" id="KW-0812">Transmembrane</keyword>
<evidence type="ECO:0000313" key="5">
    <source>
        <dbReference type="Proteomes" id="UP000391834"/>
    </source>
</evidence>
<proteinExistence type="inferred from homology"/>
<gene>
    <name evidence="4" type="ORF">PbJCM13498_22910</name>
</gene>
<keyword evidence="4" id="KW-0223">Dioxygenase</keyword>
<protein>
    <submittedName>
        <fullName evidence="4">Dioxygenase</fullName>
    </submittedName>
</protein>
<dbReference type="NCBIfam" id="NF006132">
    <property type="entry name" value="PRK08277.1"/>
    <property type="match status" value="1"/>
</dbReference>
<dbReference type="PRINTS" id="PR00081">
    <property type="entry name" value="GDHRDH"/>
</dbReference>
<sequence length="294" mass="31721">MKVLLTKKYKFMKNFTFDDLHGKVCAITGGAGVIGNVIVYALASVGVKVAIVDYNEERAKEVASDVAANTGATIIGVKANVLDKSELESAREVIIEKLGPIDILINGAGGNSPQATTSVEQMQDTDLDNLKNTFYGLEMEGFDKVFSLNFKGTVLPTMVFTRDMLQKKSGVVLNISSMNAYHPLTKIPAYSAAKASVNNFTEWLAVHLAKMGIRVNAVAPGFFITNQNRFLVLDEKTGDYSQRGQKIVTNTPMGKFGEPEDLQGTVLFLLSELSSFVTGVVIPVDGGFNAYSGV</sequence>
<evidence type="ECO:0000313" key="4">
    <source>
        <dbReference type="EMBL" id="GET33428.1"/>
    </source>
</evidence>
<dbReference type="PANTHER" id="PTHR42760">
    <property type="entry name" value="SHORT-CHAIN DEHYDROGENASES/REDUCTASES FAMILY MEMBER"/>
    <property type="match status" value="1"/>
</dbReference>
<feature type="transmembrane region" description="Helical" evidence="3">
    <location>
        <begin position="20"/>
        <end position="43"/>
    </location>
</feature>
<dbReference type="EMBL" id="BLAX01000001">
    <property type="protein sequence ID" value="GET33428.1"/>
    <property type="molecule type" value="Genomic_DNA"/>
</dbReference>
<organism evidence="4 5">
    <name type="scientific">Prolixibacter bellariivorans</name>
    <dbReference type="NCBI Taxonomy" id="314319"/>
    <lineage>
        <taxon>Bacteria</taxon>
        <taxon>Pseudomonadati</taxon>
        <taxon>Bacteroidota</taxon>
        <taxon>Bacteroidia</taxon>
        <taxon>Marinilabiliales</taxon>
        <taxon>Prolixibacteraceae</taxon>
        <taxon>Prolixibacter</taxon>
    </lineage>
</organism>
<evidence type="ECO:0000256" key="2">
    <source>
        <dbReference type="ARBA" id="ARBA00023002"/>
    </source>
</evidence>
<keyword evidence="3" id="KW-0472">Membrane</keyword>
<dbReference type="AlphaFoldDB" id="A0A5M4B0D2"/>
<dbReference type="InterPro" id="IPR002347">
    <property type="entry name" value="SDR_fam"/>
</dbReference>
<dbReference type="PROSITE" id="PS00061">
    <property type="entry name" value="ADH_SHORT"/>
    <property type="match status" value="1"/>
</dbReference>
<comment type="caution">
    <text evidence="4">The sequence shown here is derived from an EMBL/GenBank/DDBJ whole genome shotgun (WGS) entry which is preliminary data.</text>
</comment>
<evidence type="ECO:0000256" key="3">
    <source>
        <dbReference type="SAM" id="Phobius"/>
    </source>
</evidence>
<dbReference type="FunFam" id="3.40.50.720:FF:000084">
    <property type="entry name" value="Short-chain dehydrogenase reductase"/>
    <property type="match status" value="1"/>
</dbReference>